<comment type="cofactor">
    <cofactor evidence="1">
        <name>FAD</name>
        <dbReference type="ChEBI" id="CHEBI:57692"/>
    </cofactor>
</comment>
<dbReference type="FunFam" id="1.10.45.10:FF:000001">
    <property type="entry name" value="D-lactate dehydrogenase mitochondrial"/>
    <property type="match status" value="1"/>
</dbReference>
<evidence type="ECO:0000256" key="3">
    <source>
        <dbReference type="ARBA" id="ARBA00022630"/>
    </source>
</evidence>
<dbReference type="InterPro" id="IPR016171">
    <property type="entry name" value="Vanillyl_alc_oxidase_C-sub2"/>
</dbReference>
<dbReference type="Pfam" id="PF01565">
    <property type="entry name" value="FAD_binding_4"/>
    <property type="match status" value="1"/>
</dbReference>
<evidence type="ECO:0000313" key="8">
    <source>
        <dbReference type="Proteomes" id="UP000680348"/>
    </source>
</evidence>
<feature type="domain" description="FAD-binding PCMH-type" evidence="6">
    <location>
        <begin position="44"/>
        <end position="225"/>
    </location>
</feature>
<keyword evidence="4" id="KW-0274">FAD</keyword>
<protein>
    <submittedName>
        <fullName evidence="7">FAD-binding oxidoreductase</fullName>
    </submittedName>
</protein>
<dbReference type="Gene3D" id="3.30.70.2190">
    <property type="match status" value="1"/>
</dbReference>
<name>A0A942I2K2_9HYPH</name>
<comment type="caution">
    <text evidence="7">The sequence shown here is derived from an EMBL/GenBank/DDBJ whole genome shotgun (WGS) entry which is preliminary data.</text>
</comment>
<sequence>MSGPKGFANGDELIAELAAIVGAGNCLSSQSDTAPYASDGRGLFTGSVAAVVKPATTAEVSAVVSACAHAGCGVVPHGGNTGLCGGTAPGPDGRDVVVSLERMNKVRLVDPANDTMTVDAGMILQNVQAAAAEADRYFPLSLNAEGSCQIGGNIATNAGGNAVLRYGNTRELILGIEAVLPDGSVFSDLRGLRKNNSGYDLKQLFIGSEGTLGIVTGATLRLFPARRQIETALLALASLDDVIALYLDAREHAQEFLTAFELTPRIGLTMAMQHVPGVADPFAEPHPYYVLLELSSSQTRVGLGDLLVDLLERNLEAGRIADGVVAGSLGDAQDFWRIREGCVEAQRIAGPSYKHDVSVPISAIPGFIESTKVTLELAYPSAAVVAFGHVGDGNIHFNVCAADMDRAEFAAAQHAIEEIVFDAVMARGGSFSAEHGIGLLKRDVLLRYTTPVGIDLMRAIKLAVDPAGSLNPGKVLHAPPAVPERQMEHATQ</sequence>
<comment type="similarity">
    <text evidence="2">Belongs to the FAD-binding oxidoreductase/transferase type 4 family.</text>
</comment>
<dbReference type="RefSeq" id="WP_188255376.1">
    <property type="nucleotide sequence ID" value="NZ_JABVCF010000007.1"/>
</dbReference>
<dbReference type="InterPro" id="IPR006094">
    <property type="entry name" value="Oxid_FAD_bind_N"/>
</dbReference>
<dbReference type="InterPro" id="IPR016167">
    <property type="entry name" value="FAD-bd_PCMH_sub1"/>
</dbReference>
<dbReference type="Pfam" id="PF02913">
    <property type="entry name" value="FAD-oxidase_C"/>
    <property type="match status" value="1"/>
</dbReference>
<reference evidence="7" key="1">
    <citation type="submission" date="2021-04" db="EMBL/GenBank/DDBJ databases">
        <title>Pseudaminobacter soli sp. nov., isolated from paddy soil contaminated by heavy metals.</title>
        <authorList>
            <person name="Zhang K."/>
        </authorList>
    </citation>
    <scope>NUCLEOTIDE SEQUENCE</scope>
    <source>
        <strain evidence="7">19-2017</strain>
    </source>
</reference>
<dbReference type="GO" id="GO:0022904">
    <property type="term" value="P:respiratory electron transport chain"/>
    <property type="evidence" value="ECO:0007669"/>
    <property type="project" value="TreeGrafter"/>
</dbReference>
<evidence type="ECO:0000256" key="2">
    <source>
        <dbReference type="ARBA" id="ARBA00008000"/>
    </source>
</evidence>
<dbReference type="SUPFAM" id="SSF56176">
    <property type="entry name" value="FAD-binding/transporter-associated domain-like"/>
    <property type="match status" value="1"/>
</dbReference>
<accession>A0A942I2K2</accession>
<dbReference type="GO" id="GO:0071949">
    <property type="term" value="F:FAD binding"/>
    <property type="evidence" value="ECO:0007669"/>
    <property type="project" value="InterPro"/>
</dbReference>
<dbReference type="SUPFAM" id="SSF55103">
    <property type="entry name" value="FAD-linked oxidases, C-terminal domain"/>
    <property type="match status" value="1"/>
</dbReference>
<dbReference type="InterPro" id="IPR016166">
    <property type="entry name" value="FAD-bd_PCMH"/>
</dbReference>
<dbReference type="Gene3D" id="3.30.70.2740">
    <property type="match status" value="1"/>
</dbReference>
<dbReference type="PANTHER" id="PTHR43716">
    <property type="entry name" value="D-2-HYDROXYGLUTARATE DEHYDROGENASE, MITOCHONDRIAL"/>
    <property type="match status" value="1"/>
</dbReference>
<dbReference type="Gene3D" id="3.30.465.10">
    <property type="match status" value="1"/>
</dbReference>
<dbReference type="InterPro" id="IPR016164">
    <property type="entry name" value="FAD-linked_Oxase-like_C"/>
</dbReference>
<dbReference type="PROSITE" id="PS51387">
    <property type="entry name" value="FAD_PCMH"/>
    <property type="match status" value="1"/>
</dbReference>
<proteinExistence type="inferred from homology"/>
<dbReference type="Proteomes" id="UP000680348">
    <property type="component" value="Unassembled WGS sequence"/>
</dbReference>
<keyword evidence="3" id="KW-0285">Flavoprotein</keyword>
<evidence type="ECO:0000256" key="5">
    <source>
        <dbReference type="ARBA" id="ARBA00023002"/>
    </source>
</evidence>
<dbReference type="InterPro" id="IPR016169">
    <property type="entry name" value="FAD-bd_PCMH_sub2"/>
</dbReference>
<dbReference type="FunFam" id="3.30.70.2740:FF:000001">
    <property type="entry name" value="D-lactate dehydrogenase mitochondrial"/>
    <property type="match status" value="1"/>
</dbReference>
<gene>
    <name evidence="7" type="ORF">KEU06_14490</name>
</gene>
<keyword evidence="5" id="KW-0560">Oxidoreductase</keyword>
<dbReference type="InterPro" id="IPR051264">
    <property type="entry name" value="FAD-oxidored/transferase_4"/>
</dbReference>
<dbReference type="GO" id="GO:0016491">
    <property type="term" value="F:oxidoreductase activity"/>
    <property type="evidence" value="ECO:0007669"/>
    <property type="project" value="UniProtKB-KW"/>
</dbReference>
<dbReference type="EMBL" id="JAGWCR010000007">
    <property type="protein sequence ID" value="MBS3649817.1"/>
    <property type="molecule type" value="Genomic_DNA"/>
</dbReference>
<keyword evidence="8" id="KW-1185">Reference proteome</keyword>
<dbReference type="Gene3D" id="1.10.45.10">
    <property type="entry name" value="Vanillyl-alcohol Oxidase, Chain A, domain 4"/>
    <property type="match status" value="1"/>
</dbReference>
<evidence type="ECO:0000313" key="7">
    <source>
        <dbReference type="EMBL" id="MBS3649817.1"/>
    </source>
</evidence>
<dbReference type="Gene3D" id="3.30.43.10">
    <property type="entry name" value="Uridine Diphospho-n-acetylenolpyruvylglucosamine Reductase, domain 2"/>
    <property type="match status" value="1"/>
</dbReference>
<evidence type="ECO:0000256" key="4">
    <source>
        <dbReference type="ARBA" id="ARBA00022827"/>
    </source>
</evidence>
<evidence type="ECO:0000259" key="6">
    <source>
        <dbReference type="PROSITE" id="PS51387"/>
    </source>
</evidence>
<dbReference type="PANTHER" id="PTHR43716:SF2">
    <property type="entry name" value="BLL6224 PROTEIN"/>
    <property type="match status" value="1"/>
</dbReference>
<organism evidence="7 8">
    <name type="scientific">Pseudaminobacter soli</name>
    <name type="common">ex Zhang et al. 2022</name>
    <dbReference type="NCBI Taxonomy" id="2831468"/>
    <lineage>
        <taxon>Bacteria</taxon>
        <taxon>Pseudomonadati</taxon>
        <taxon>Pseudomonadota</taxon>
        <taxon>Alphaproteobacteria</taxon>
        <taxon>Hyphomicrobiales</taxon>
        <taxon>Phyllobacteriaceae</taxon>
        <taxon>Pseudaminobacter</taxon>
    </lineage>
</organism>
<evidence type="ECO:0000256" key="1">
    <source>
        <dbReference type="ARBA" id="ARBA00001974"/>
    </source>
</evidence>
<dbReference type="AlphaFoldDB" id="A0A942I2K2"/>
<dbReference type="InterPro" id="IPR036318">
    <property type="entry name" value="FAD-bd_PCMH-like_sf"/>
</dbReference>
<dbReference type="InterPro" id="IPR004113">
    <property type="entry name" value="FAD-bd_oxidored_4_C"/>
</dbReference>